<dbReference type="EMBL" id="FOGT01000004">
    <property type="protein sequence ID" value="SER85488.1"/>
    <property type="molecule type" value="Genomic_DNA"/>
</dbReference>
<dbReference type="AlphaFoldDB" id="A0A1H9SKQ9"/>
<dbReference type="Gene3D" id="3.30.70.1450">
    <property type="entry name" value="Regulator of K+ conductance, C-terminal domain"/>
    <property type="match status" value="1"/>
</dbReference>
<dbReference type="PROSITE" id="PS51202">
    <property type="entry name" value="RCK_C"/>
    <property type="match status" value="1"/>
</dbReference>
<dbReference type="STRING" id="1601833.SAMN05518684_104276"/>
<dbReference type="Pfam" id="PF02080">
    <property type="entry name" value="TrkA_C"/>
    <property type="match status" value="1"/>
</dbReference>
<protein>
    <submittedName>
        <fullName evidence="3">Trk system potassium uptake protein TrkA</fullName>
    </submittedName>
</protein>
<dbReference type="OrthoDB" id="9776294at2"/>
<dbReference type="PANTHER" id="PTHR43833:SF7">
    <property type="entry name" value="KTR SYSTEM POTASSIUM UPTAKE PROTEIN C"/>
    <property type="match status" value="1"/>
</dbReference>
<feature type="domain" description="RCK C-terminal" evidence="2">
    <location>
        <begin position="137"/>
        <end position="220"/>
    </location>
</feature>
<dbReference type="InterPro" id="IPR050721">
    <property type="entry name" value="Trk_Ktr_HKT_K-transport"/>
</dbReference>
<evidence type="ECO:0000259" key="2">
    <source>
        <dbReference type="PROSITE" id="PS51202"/>
    </source>
</evidence>
<feature type="domain" description="RCK N-terminal" evidence="1">
    <location>
        <begin position="4"/>
        <end position="120"/>
    </location>
</feature>
<dbReference type="InterPro" id="IPR006037">
    <property type="entry name" value="RCK_C"/>
</dbReference>
<dbReference type="SUPFAM" id="SSF51735">
    <property type="entry name" value="NAD(P)-binding Rossmann-fold domains"/>
    <property type="match status" value="1"/>
</dbReference>
<evidence type="ECO:0000313" key="3">
    <source>
        <dbReference type="EMBL" id="SER85488.1"/>
    </source>
</evidence>
<dbReference type="RefSeq" id="WP_093049239.1">
    <property type="nucleotide sequence ID" value="NZ_FOGT01000004.1"/>
</dbReference>
<dbReference type="InterPro" id="IPR003148">
    <property type="entry name" value="RCK_N"/>
</dbReference>
<organism evidence="3 4">
    <name type="scientific">Salipaludibacillus aurantiacus</name>
    <dbReference type="NCBI Taxonomy" id="1601833"/>
    <lineage>
        <taxon>Bacteria</taxon>
        <taxon>Bacillati</taxon>
        <taxon>Bacillota</taxon>
        <taxon>Bacilli</taxon>
        <taxon>Bacillales</taxon>
        <taxon>Bacillaceae</taxon>
    </lineage>
</organism>
<dbReference type="GO" id="GO:0008324">
    <property type="term" value="F:monoatomic cation transmembrane transporter activity"/>
    <property type="evidence" value="ECO:0007669"/>
    <property type="project" value="InterPro"/>
</dbReference>
<gene>
    <name evidence="3" type="ORF">SAMN05518684_104276</name>
</gene>
<dbReference type="GO" id="GO:0006813">
    <property type="term" value="P:potassium ion transport"/>
    <property type="evidence" value="ECO:0007669"/>
    <property type="project" value="InterPro"/>
</dbReference>
<reference evidence="4" key="1">
    <citation type="submission" date="2016-10" db="EMBL/GenBank/DDBJ databases">
        <authorList>
            <person name="Varghese N."/>
            <person name="Submissions S."/>
        </authorList>
    </citation>
    <scope>NUCLEOTIDE SEQUENCE [LARGE SCALE GENOMIC DNA]</scope>
    <source>
        <strain evidence="4">S9</strain>
    </source>
</reference>
<dbReference type="Gene3D" id="3.40.50.720">
    <property type="entry name" value="NAD(P)-binding Rossmann-like Domain"/>
    <property type="match status" value="1"/>
</dbReference>
<dbReference type="PROSITE" id="PS51201">
    <property type="entry name" value="RCK_N"/>
    <property type="match status" value="1"/>
</dbReference>
<keyword evidence="4" id="KW-1185">Reference proteome</keyword>
<dbReference type="SUPFAM" id="SSF116726">
    <property type="entry name" value="TrkA C-terminal domain-like"/>
    <property type="match status" value="1"/>
</dbReference>
<dbReference type="InterPro" id="IPR036291">
    <property type="entry name" value="NAD(P)-bd_dom_sf"/>
</dbReference>
<evidence type="ECO:0000313" key="4">
    <source>
        <dbReference type="Proteomes" id="UP000198571"/>
    </source>
</evidence>
<dbReference type="PANTHER" id="PTHR43833">
    <property type="entry name" value="POTASSIUM CHANNEL PROTEIN 2-RELATED-RELATED"/>
    <property type="match status" value="1"/>
</dbReference>
<dbReference type="Pfam" id="PF02254">
    <property type="entry name" value="TrkA_N"/>
    <property type="match status" value="1"/>
</dbReference>
<proteinExistence type="predicted"/>
<accession>A0A1H9SKQ9</accession>
<dbReference type="Proteomes" id="UP000198571">
    <property type="component" value="Unassembled WGS sequence"/>
</dbReference>
<sequence>MNQKKQFVVIGLGRFGGSVCKELIQQGNEVLAMDMDEQKVSDYSKIATHAVVADSTDEPTLMSLGIRNFDVAVVAIGDNLQASILTTLLLKEIGVNNIWVKAKNNYHQKVLEKIGADRVIHPESDMGRRIAQQLSDENVIDFIELSLDYSIVELIAVQKLDGKTLIELDIRGRYGITVLAIKSGDEINVSPEPDYQITAGELLIVIGHNKDIKRFENEAM</sequence>
<dbReference type="InterPro" id="IPR036721">
    <property type="entry name" value="RCK_C_sf"/>
</dbReference>
<name>A0A1H9SKQ9_9BACI</name>
<evidence type="ECO:0000259" key="1">
    <source>
        <dbReference type="PROSITE" id="PS51201"/>
    </source>
</evidence>